<feature type="region of interest" description="Disordered" evidence="8">
    <location>
        <begin position="1"/>
        <end position="29"/>
    </location>
</feature>
<keyword evidence="6 9" id="KW-0472">Membrane</keyword>
<name>A0ABY8UCE5_TETOB</name>
<keyword evidence="3" id="KW-0547">Nucleotide-binding</keyword>
<dbReference type="InterPro" id="IPR017871">
    <property type="entry name" value="ABC_transporter-like_CS"/>
</dbReference>
<evidence type="ECO:0000313" key="13">
    <source>
        <dbReference type="Proteomes" id="UP001244341"/>
    </source>
</evidence>
<keyword evidence="2 9" id="KW-0812">Transmembrane</keyword>
<dbReference type="InterPro" id="IPR003439">
    <property type="entry name" value="ABC_transporter-like_ATP-bd"/>
</dbReference>
<feature type="domain" description="ABC transporter" evidence="10">
    <location>
        <begin position="314"/>
        <end position="550"/>
    </location>
</feature>
<dbReference type="SMART" id="SM00382">
    <property type="entry name" value="AAA"/>
    <property type="match status" value="1"/>
</dbReference>
<evidence type="ECO:0000259" key="10">
    <source>
        <dbReference type="PROSITE" id="PS50893"/>
    </source>
</evidence>
<feature type="compositionally biased region" description="Low complexity" evidence="8">
    <location>
        <begin position="615"/>
        <end position="636"/>
    </location>
</feature>
<dbReference type="SUPFAM" id="SSF90123">
    <property type="entry name" value="ABC transporter transmembrane region"/>
    <property type="match status" value="1"/>
</dbReference>
<dbReference type="InterPro" id="IPR011527">
    <property type="entry name" value="ABC1_TM_dom"/>
</dbReference>
<evidence type="ECO:0000256" key="7">
    <source>
        <dbReference type="ARBA" id="ARBA00024363"/>
    </source>
</evidence>
<evidence type="ECO:0000259" key="11">
    <source>
        <dbReference type="PROSITE" id="PS50929"/>
    </source>
</evidence>
<dbReference type="Pfam" id="PF00005">
    <property type="entry name" value="ABC_tran"/>
    <property type="match status" value="1"/>
</dbReference>
<dbReference type="InterPro" id="IPR027417">
    <property type="entry name" value="P-loop_NTPase"/>
</dbReference>
<dbReference type="InterPro" id="IPR039421">
    <property type="entry name" value="Type_1_exporter"/>
</dbReference>
<feature type="domain" description="ABC transmembrane type-1" evidence="11">
    <location>
        <begin position="37"/>
        <end position="280"/>
    </location>
</feature>
<organism evidence="12 13">
    <name type="scientific">Tetradesmus obliquus</name>
    <name type="common">Green alga</name>
    <name type="synonym">Acutodesmus obliquus</name>
    <dbReference type="NCBI Taxonomy" id="3088"/>
    <lineage>
        <taxon>Eukaryota</taxon>
        <taxon>Viridiplantae</taxon>
        <taxon>Chlorophyta</taxon>
        <taxon>core chlorophytes</taxon>
        <taxon>Chlorophyceae</taxon>
        <taxon>CS clade</taxon>
        <taxon>Sphaeropleales</taxon>
        <taxon>Scenedesmaceae</taxon>
        <taxon>Tetradesmus</taxon>
    </lineage>
</organism>
<dbReference type="EMBL" id="CP126216">
    <property type="protein sequence ID" value="WIA17761.1"/>
    <property type="molecule type" value="Genomic_DNA"/>
</dbReference>
<evidence type="ECO:0000313" key="12">
    <source>
        <dbReference type="EMBL" id="WIA17761.1"/>
    </source>
</evidence>
<evidence type="ECO:0000256" key="1">
    <source>
        <dbReference type="ARBA" id="ARBA00004141"/>
    </source>
</evidence>
<comment type="similarity">
    <text evidence="7">Belongs to the ABC transporter superfamily. ABCB family. Heavy Metal importer (TC 3.A.1.210) subfamily.</text>
</comment>
<feature type="transmembrane region" description="Helical" evidence="9">
    <location>
        <begin position="56"/>
        <end position="86"/>
    </location>
</feature>
<keyword evidence="13" id="KW-1185">Reference proteome</keyword>
<evidence type="ECO:0000256" key="6">
    <source>
        <dbReference type="ARBA" id="ARBA00023136"/>
    </source>
</evidence>
<dbReference type="PROSITE" id="PS50929">
    <property type="entry name" value="ABC_TM1F"/>
    <property type="match status" value="1"/>
</dbReference>
<gene>
    <name evidence="12" type="ORF">OEZ85_009274</name>
</gene>
<feature type="compositionally biased region" description="Low complexity" evidence="8">
    <location>
        <begin position="729"/>
        <end position="743"/>
    </location>
</feature>
<dbReference type="Gene3D" id="1.20.1560.10">
    <property type="entry name" value="ABC transporter type 1, transmembrane domain"/>
    <property type="match status" value="1"/>
</dbReference>
<evidence type="ECO:0008006" key="14">
    <source>
        <dbReference type="Google" id="ProtNLM"/>
    </source>
</evidence>
<keyword evidence="5 9" id="KW-1133">Transmembrane helix</keyword>
<feature type="transmembrane region" description="Helical" evidence="9">
    <location>
        <begin position="136"/>
        <end position="156"/>
    </location>
</feature>
<dbReference type="Proteomes" id="UP001244341">
    <property type="component" value="Chromosome 9b"/>
</dbReference>
<keyword evidence="4" id="KW-0067">ATP-binding</keyword>
<dbReference type="InterPro" id="IPR036640">
    <property type="entry name" value="ABC1_TM_sf"/>
</dbReference>
<proteinExistence type="inferred from homology"/>
<dbReference type="PROSITE" id="PS50893">
    <property type="entry name" value="ABC_TRANSPORTER_2"/>
    <property type="match status" value="1"/>
</dbReference>
<evidence type="ECO:0000256" key="3">
    <source>
        <dbReference type="ARBA" id="ARBA00022741"/>
    </source>
</evidence>
<dbReference type="PANTHER" id="PTHR24221:SF654">
    <property type="entry name" value="ATP-BINDING CASSETTE SUB-FAMILY B MEMBER 6"/>
    <property type="match status" value="1"/>
</dbReference>
<feature type="transmembrane region" description="Helical" evidence="9">
    <location>
        <begin position="107"/>
        <end position="130"/>
    </location>
</feature>
<feature type="transmembrane region" description="Helical" evidence="9">
    <location>
        <begin position="215"/>
        <end position="244"/>
    </location>
</feature>
<dbReference type="PROSITE" id="PS00211">
    <property type="entry name" value="ABC_TRANSPORTER_1"/>
    <property type="match status" value="1"/>
</dbReference>
<evidence type="ECO:0000256" key="2">
    <source>
        <dbReference type="ARBA" id="ARBA00022692"/>
    </source>
</evidence>
<protein>
    <recommendedName>
        <fullName evidence="14">ABC transporter domain-containing protein</fullName>
    </recommendedName>
</protein>
<evidence type="ECO:0000256" key="4">
    <source>
        <dbReference type="ARBA" id="ARBA00022840"/>
    </source>
</evidence>
<evidence type="ECO:0000256" key="5">
    <source>
        <dbReference type="ARBA" id="ARBA00022989"/>
    </source>
</evidence>
<dbReference type="Pfam" id="PF00664">
    <property type="entry name" value="ABC_membrane"/>
    <property type="match status" value="1"/>
</dbReference>
<dbReference type="Gene3D" id="3.40.50.300">
    <property type="entry name" value="P-loop containing nucleotide triphosphate hydrolases"/>
    <property type="match status" value="1"/>
</dbReference>
<evidence type="ECO:0000256" key="9">
    <source>
        <dbReference type="SAM" id="Phobius"/>
    </source>
</evidence>
<dbReference type="PANTHER" id="PTHR24221">
    <property type="entry name" value="ATP-BINDING CASSETTE SUB-FAMILY B"/>
    <property type="match status" value="1"/>
</dbReference>
<evidence type="ECO:0000256" key="8">
    <source>
        <dbReference type="SAM" id="MobiDB-lite"/>
    </source>
</evidence>
<accession>A0ABY8UCE5</accession>
<feature type="region of interest" description="Disordered" evidence="8">
    <location>
        <begin position="604"/>
        <end position="743"/>
    </location>
</feature>
<reference evidence="12 13" key="1">
    <citation type="submission" date="2023-05" db="EMBL/GenBank/DDBJ databases">
        <title>A 100% complete, gapless, phased diploid assembly of the Scenedesmus obliquus UTEX 3031 genome.</title>
        <authorList>
            <person name="Biondi T.C."/>
            <person name="Hanschen E.R."/>
            <person name="Kwon T."/>
            <person name="Eng W."/>
            <person name="Kruse C.P.S."/>
            <person name="Koehler S.I."/>
            <person name="Kunde Y."/>
            <person name="Gleasner C.D."/>
            <person name="You Mak K.T."/>
            <person name="Polle J."/>
            <person name="Hovde B.T."/>
            <person name="Starkenburg S.R."/>
        </authorList>
    </citation>
    <scope>NUCLEOTIDE SEQUENCE [LARGE SCALE GENOMIC DNA]</scope>
    <source>
        <strain evidence="12 13">DOE0152z</strain>
    </source>
</reference>
<dbReference type="SUPFAM" id="SSF52540">
    <property type="entry name" value="P-loop containing nucleoside triphosphate hydrolases"/>
    <property type="match status" value="1"/>
</dbReference>
<dbReference type="InterPro" id="IPR003593">
    <property type="entry name" value="AAA+_ATPase"/>
</dbReference>
<comment type="subcellular location">
    <subcellularLocation>
        <location evidence="1">Membrane</location>
        <topology evidence="1">Multi-pass membrane protein</topology>
    </subcellularLocation>
</comment>
<sequence>MFAGLGFGQRQGSYQQLSGEDEEAGKSKHKLPMWRPAFLLRGGSGSEGLLANVRDILWIPITQAAFCRISCAVFGHLLALDLNFHVHRKTGQIMRILDRGTSSIQDVVNIILFNVVPQMIDIVVACSYLATKMQPWVAGIVLVTVSSYVPLTVCITERRGKIRKVMNALDNERESRATDVLLGYETVKYFCNEDFELAQYDKATRQYQAAEYWQLAFLSLLSIVQSMVVWIGLAAGLIVCVWGSSRGSLTVGDTVLFITMMQQLYVPLTYFGSYYRQVQKALIDMENMFELLATTPAVADEPGARSLRVSEGRVDFREVVFSYNPLLGQPVLKGVSFTAPGGKTLAIVGSTGSGKSSLLRLLLRFYDPQGGAVLIDRQDIRHCSQASVRGVIAVVPQDTVLFNDTIMYNIRYGRTTATDSQVYEAAEIGHIHQHLTRFPHGYSTRVGERGLRLSGGEKQRVAFARAVLKQPAILVLDEATSALDSLTEKMVQDSLAAIRGRCTQLIVAHRLSTVMDADIIVVLERGKVVEQGTHAQLIEQGGQYCSMWSRQQDYCSIPPSPSPGAGLAAAAAAAARLPRDKLLGASPLPGEVSRGIKGPLKLLLRQPEDGDDPSAAEQQQQQQGDSPADSAAAAAAGDDEEGPGLLDVDSLRELAAAGADDGGVNGRSSRSSGGGAAAAEDEEEGGVRRLVDSSASIRRYHMLRRAETGTSDVEFSETPSPEVPEELEQQQQQRRPGSAGSQQ</sequence>